<dbReference type="RefSeq" id="WP_021168967.1">
    <property type="nucleotide sequence ID" value="NZ_CTRP01000003.1"/>
</dbReference>
<accession>A0A0U1KS14</accession>
<protein>
    <submittedName>
        <fullName evidence="1">Uncharacterized protein</fullName>
    </submittedName>
</protein>
<keyword evidence="2" id="KW-1185">Reference proteome</keyword>
<sequence length="58" mass="6530">MRSGDGAEGEIRKLEYELALEQNAAGKVSQTEVAEKEKSYQEARNNLQSFLTKFHIAD</sequence>
<organism evidence="1 2">
    <name type="scientific">Sporomusa ovata</name>
    <dbReference type="NCBI Taxonomy" id="2378"/>
    <lineage>
        <taxon>Bacteria</taxon>
        <taxon>Bacillati</taxon>
        <taxon>Bacillota</taxon>
        <taxon>Negativicutes</taxon>
        <taxon>Selenomonadales</taxon>
        <taxon>Sporomusaceae</taxon>
        <taxon>Sporomusa</taxon>
    </lineage>
</organism>
<reference evidence="2" key="1">
    <citation type="submission" date="2015-03" db="EMBL/GenBank/DDBJ databases">
        <authorList>
            <person name="Nijsse Bart"/>
        </authorList>
    </citation>
    <scope>NUCLEOTIDE SEQUENCE [LARGE SCALE GENOMIC DNA]</scope>
</reference>
<dbReference type="Proteomes" id="UP000049855">
    <property type="component" value="Unassembled WGS sequence"/>
</dbReference>
<dbReference type="EMBL" id="CTRP01000003">
    <property type="protein sequence ID" value="CQR70226.1"/>
    <property type="molecule type" value="Genomic_DNA"/>
</dbReference>
<gene>
    <name evidence="1" type="ORF">SpAn4DRAFT_1195</name>
</gene>
<evidence type="ECO:0000313" key="1">
    <source>
        <dbReference type="EMBL" id="CQR70226.1"/>
    </source>
</evidence>
<name>A0A0U1KS14_9FIRM</name>
<proteinExistence type="predicted"/>
<dbReference type="AlphaFoldDB" id="A0A0U1KS14"/>
<evidence type="ECO:0000313" key="2">
    <source>
        <dbReference type="Proteomes" id="UP000049855"/>
    </source>
</evidence>